<dbReference type="CDD" id="cd00085">
    <property type="entry name" value="HNHc"/>
    <property type="match status" value="1"/>
</dbReference>
<keyword evidence="2" id="KW-0378">Hydrolase</keyword>
<dbReference type="PANTHER" id="PTHR33877">
    <property type="entry name" value="SLL1193 PROTEIN"/>
    <property type="match status" value="1"/>
</dbReference>
<protein>
    <submittedName>
        <fullName evidence="2">HNH endonuclease</fullName>
    </submittedName>
</protein>
<evidence type="ECO:0000313" key="3">
    <source>
        <dbReference type="Proteomes" id="UP001161707"/>
    </source>
</evidence>
<dbReference type="InterPro" id="IPR003615">
    <property type="entry name" value="HNH_nuc"/>
</dbReference>
<dbReference type="GO" id="GO:0004519">
    <property type="term" value="F:endonuclease activity"/>
    <property type="evidence" value="ECO:0007669"/>
    <property type="project" value="UniProtKB-KW"/>
</dbReference>
<dbReference type="Proteomes" id="UP001161707">
    <property type="component" value="Unassembled WGS sequence"/>
</dbReference>
<dbReference type="AlphaFoldDB" id="A0AA42U8F8"/>
<proteinExistence type="predicted"/>
<dbReference type="PANTHER" id="PTHR33877:SF2">
    <property type="entry name" value="OS07G0170200 PROTEIN"/>
    <property type="match status" value="1"/>
</dbReference>
<evidence type="ECO:0000259" key="1">
    <source>
        <dbReference type="SMART" id="SM00507"/>
    </source>
</evidence>
<gene>
    <name evidence="2" type="ORF">N5E88_27005</name>
</gene>
<dbReference type="GO" id="GO:0003676">
    <property type="term" value="F:nucleic acid binding"/>
    <property type="evidence" value="ECO:0007669"/>
    <property type="project" value="InterPro"/>
</dbReference>
<dbReference type="GO" id="GO:0008270">
    <property type="term" value="F:zinc ion binding"/>
    <property type="evidence" value="ECO:0007669"/>
    <property type="project" value="InterPro"/>
</dbReference>
<dbReference type="Gene3D" id="1.10.30.50">
    <property type="match status" value="1"/>
</dbReference>
<dbReference type="InterPro" id="IPR002711">
    <property type="entry name" value="HNH"/>
</dbReference>
<accession>A0AA42U8F8</accession>
<sequence length="115" mass="13104">MARQFSTQKRLSVFTKSSGKCAYCGNTLSIESMHIDHIKPKKRGGNNDLGNLNGSCRPCNTAKGDRDLDDYRLHMMIKKSEFSGVITFKQWQDLNERGVLINLPTHLFHFEVESL</sequence>
<organism evidence="2 3">
    <name type="scientific">Enterobacter cloacae</name>
    <dbReference type="NCBI Taxonomy" id="550"/>
    <lineage>
        <taxon>Bacteria</taxon>
        <taxon>Pseudomonadati</taxon>
        <taxon>Pseudomonadota</taxon>
        <taxon>Gammaproteobacteria</taxon>
        <taxon>Enterobacterales</taxon>
        <taxon>Enterobacteriaceae</taxon>
        <taxon>Enterobacter</taxon>
        <taxon>Enterobacter cloacae complex</taxon>
    </lineage>
</organism>
<dbReference type="RefSeq" id="WP_110820666.1">
    <property type="nucleotide sequence ID" value="NZ_JAOCIY010000256.1"/>
</dbReference>
<dbReference type="EMBL" id="JAOCIY010000256">
    <property type="protein sequence ID" value="MDH1483096.1"/>
    <property type="molecule type" value="Genomic_DNA"/>
</dbReference>
<reference evidence="2" key="1">
    <citation type="submission" date="2022-09" db="EMBL/GenBank/DDBJ databases">
        <title>Intensive care unit water sources are persistently colonized with multi-drug resistant bacteria and are the site of extensive horizontal gene transfer of antibiotic resistance genes.</title>
        <authorList>
            <person name="Diorio-Toth L."/>
        </authorList>
    </citation>
    <scope>NUCLEOTIDE SEQUENCE</scope>
    <source>
        <strain evidence="2">GD03711</strain>
    </source>
</reference>
<keyword evidence="2" id="KW-0255">Endonuclease</keyword>
<dbReference type="InterPro" id="IPR052892">
    <property type="entry name" value="NA-targeting_endonuclease"/>
</dbReference>
<evidence type="ECO:0000313" key="2">
    <source>
        <dbReference type="EMBL" id="MDH1483096.1"/>
    </source>
</evidence>
<name>A0AA42U8F8_ENTCL</name>
<comment type="caution">
    <text evidence="2">The sequence shown here is derived from an EMBL/GenBank/DDBJ whole genome shotgun (WGS) entry which is preliminary data.</text>
</comment>
<dbReference type="Pfam" id="PF01844">
    <property type="entry name" value="HNH"/>
    <property type="match status" value="1"/>
</dbReference>
<feature type="domain" description="HNH nuclease" evidence="1">
    <location>
        <begin position="8"/>
        <end position="61"/>
    </location>
</feature>
<keyword evidence="2" id="KW-0540">Nuclease</keyword>
<dbReference type="SMART" id="SM00507">
    <property type="entry name" value="HNHc"/>
    <property type="match status" value="1"/>
</dbReference>